<gene>
    <name evidence="2" type="ORF">CEXT_454431</name>
</gene>
<evidence type="ECO:0000313" key="2">
    <source>
        <dbReference type="EMBL" id="GIY11755.1"/>
    </source>
</evidence>
<dbReference type="AlphaFoldDB" id="A0AAV4QRA4"/>
<dbReference type="EMBL" id="BPLR01006689">
    <property type="protein sequence ID" value="GIY11755.1"/>
    <property type="molecule type" value="Genomic_DNA"/>
</dbReference>
<feature type="region of interest" description="Disordered" evidence="1">
    <location>
        <begin position="1"/>
        <end position="27"/>
    </location>
</feature>
<evidence type="ECO:0000256" key="1">
    <source>
        <dbReference type="SAM" id="MobiDB-lite"/>
    </source>
</evidence>
<keyword evidence="3" id="KW-1185">Reference proteome</keyword>
<reference evidence="2 3" key="1">
    <citation type="submission" date="2021-06" db="EMBL/GenBank/DDBJ databases">
        <title>Caerostris extrusa draft genome.</title>
        <authorList>
            <person name="Kono N."/>
            <person name="Arakawa K."/>
        </authorList>
    </citation>
    <scope>NUCLEOTIDE SEQUENCE [LARGE SCALE GENOMIC DNA]</scope>
</reference>
<organism evidence="2 3">
    <name type="scientific">Caerostris extrusa</name>
    <name type="common">Bark spider</name>
    <name type="synonym">Caerostris bankana</name>
    <dbReference type="NCBI Taxonomy" id="172846"/>
    <lineage>
        <taxon>Eukaryota</taxon>
        <taxon>Metazoa</taxon>
        <taxon>Ecdysozoa</taxon>
        <taxon>Arthropoda</taxon>
        <taxon>Chelicerata</taxon>
        <taxon>Arachnida</taxon>
        <taxon>Araneae</taxon>
        <taxon>Araneomorphae</taxon>
        <taxon>Entelegynae</taxon>
        <taxon>Araneoidea</taxon>
        <taxon>Araneidae</taxon>
        <taxon>Caerostris</taxon>
    </lineage>
</organism>
<accession>A0AAV4QRA4</accession>
<dbReference type="Proteomes" id="UP001054945">
    <property type="component" value="Unassembled WGS sequence"/>
</dbReference>
<sequence length="77" mass="8671">MMMTQFFSPDPNSSAKYSFPKPSKDPLESGEMRCVLVTQVPAGPAVPVTWSRLTFNRKWKKPRGNSTRRYFAAGSSK</sequence>
<protein>
    <submittedName>
        <fullName evidence="2">Uncharacterized protein</fullName>
    </submittedName>
</protein>
<feature type="compositionally biased region" description="Polar residues" evidence="1">
    <location>
        <begin position="1"/>
        <end position="16"/>
    </location>
</feature>
<evidence type="ECO:0000313" key="3">
    <source>
        <dbReference type="Proteomes" id="UP001054945"/>
    </source>
</evidence>
<comment type="caution">
    <text evidence="2">The sequence shown here is derived from an EMBL/GenBank/DDBJ whole genome shotgun (WGS) entry which is preliminary data.</text>
</comment>
<proteinExistence type="predicted"/>
<name>A0AAV4QRA4_CAEEX</name>